<dbReference type="PANTHER" id="PTHR39441">
    <property type="entry name" value="DUF2252 DOMAIN-CONTAINING PROTEIN"/>
    <property type="match status" value="1"/>
</dbReference>
<dbReference type="EMBL" id="BAAAOF010000002">
    <property type="protein sequence ID" value="GAA1922691.1"/>
    <property type="molecule type" value="Genomic_DNA"/>
</dbReference>
<evidence type="ECO:0000313" key="2">
    <source>
        <dbReference type="Proteomes" id="UP001501343"/>
    </source>
</evidence>
<evidence type="ECO:0000313" key="1">
    <source>
        <dbReference type="EMBL" id="GAA1922691.1"/>
    </source>
</evidence>
<protein>
    <submittedName>
        <fullName evidence="1">DUF2252 domain-containing protein</fullName>
    </submittedName>
</protein>
<dbReference type="RefSeq" id="WP_248146677.1">
    <property type="nucleotide sequence ID" value="NZ_BAAAOF010000002.1"/>
</dbReference>
<keyword evidence="2" id="KW-1185">Reference proteome</keyword>
<comment type="caution">
    <text evidence="1">The sequence shown here is derived from an EMBL/GenBank/DDBJ whole genome shotgun (WGS) entry which is preliminary data.</text>
</comment>
<name>A0ABP5AU73_9MICO</name>
<dbReference type="PANTHER" id="PTHR39441:SF1">
    <property type="entry name" value="DUF2252 DOMAIN-CONTAINING PROTEIN"/>
    <property type="match status" value="1"/>
</dbReference>
<reference evidence="2" key="1">
    <citation type="journal article" date="2019" name="Int. J. Syst. Evol. Microbiol.">
        <title>The Global Catalogue of Microorganisms (GCM) 10K type strain sequencing project: providing services to taxonomists for standard genome sequencing and annotation.</title>
        <authorList>
            <consortium name="The Broad Institute Genomics Platform"/>
            <consortium name="The Broad Institute Genome Sequencing Center for Infectious Disease"/>
            <person name="Wu L."/>
            <person name="Ma J."/>
        </authorList>
    </citation>
    <scope>NUCLEOTIDE SEQUENCE [LARGE SCALE GENOMIC DNA]</scope>
    <source>
        <strain evidence="2">JCM 14900</strain>
    </source>
</reference>
<dbReference type="Proteomes" id="UP001501343">
    <property type="component" value="Unassembled WGS sequence"/>
</dbReference>
<sequence length="459" mass="50035">MSDTTQNAFEASWAMPPTVAERMAEGRAARQRTPRSTLSRLTVGERDPLGILDRQNSTRVPELVPLRMERMAASPFAFYRGTAALQAADLAKDTHSGILVPSCGDAHVANFGFYASPQRTLAFDLNDFDEAAWAPWEWDVKRLVTSIVIGGQATSRDDDVVMDAALAAVRTYARSMAATAKQSPLTRFFEHFDVNAVAQSADSETRGVLREAIRDAEKRTGDRATKKLTETLPNGRKVFVEQPPTMVHGSDAEEERLRDNVRSYAMSANVDIRMLLTNYTVSDIARRVVGVGSVGTLCTLVLMQDGEGNALILQGKEAGRSVLEEYGGIAQPEALVEHVAQYGEGGRVVALQRILQAVSDPFLGHLQAYQGDFYVRQFHDMKGGIETEELDDRPFRVYAESCAATLARAHSQSANAAVVAGYIGNGRVVGEALLEWAIAYAALSRKDYDAFVAAQSPSP</sequence>
<gene>
    <name evidence="1" type="ORF">GCM10009775_13910</name>
</gene>
<dbReference type="InterPro" id="IPR018721">
    <property type="entry name" value="DUF2252"/>
</dbReference>
<dbReference type="Pfam" id="PF10009">
    <property type="entry name" value="DUF2252"/>
    <property type="match status" value="1"/>
</dbReference>
<organism evidence="1 2">
    <name type="scientific">Microbacterium aoyamense</name>
    <dbReference type="NCBI Taxonomy" id="344166"/>
    <lineage>
        <taxon>Bacteria</taxon>
        <taxon>Bacillati</taxon>
        <taxon>Actinomycetota</taxon>
        <taxon>Actinomycetes</taxon>
        <taxon>Micrococcales</taxon>
        <taxon>Microbacteriaceae</taxon>
        <taxon>Microbacterium</taxon>
    </lineage>
</organism>
<proteinExistence type="predicted"/>
<accession>A0ABP5AU73</accession>